<dbReference type="Pfam" id="PF25304">
    <property type="entry name" value="WHD_eIF2D"/>
    <property type="match status" value="1"/>
</dbReference>
<dbReference type="SUPFAM" id="SSF55159">
    <property type="entry name" value="eIF1-like"/>
    <property type="match status" value="1"/>
</dbReference>
<dbReference type="PROSITE" id="PS50890">
    <property type="entry name" value="PUA"/>
    <property type="match status" value="1"/>
</dbReference>
<dbReference type="Pfam" id="PF17832">
    <property type="entry name" value="Pre-PUA"/>
    <property type="match status" value="1"/>
</dbReference>
<feature type="domain" description="SUI1" evidence="4">
    <location>
        <begin position="524"/>
        <end position="600"/>
    </location>
</feature>
<dbReference type="InterPro" id="IPR057429">
    <property type="entry name" value="WH_eIF2D"/>
</dbReference>
<gene>
    <name evidence="6" type="ORF">M413DRAFT_445131</name>
</gene>
<dbReference type="InterPro" id="IPR039757">
    <property type="entry name" value="EIF2D"/>
</dbReference>
<dbReference type="InterPro" id="IPR039759">
    <property type="entry name" value="eIF2D_SUI1"/>
</dbReference>
<accession>A0A0C2YLL9</accession>
<comment type="similarity">
    <text evidence="1">Belongs to the eIF2D family.</text>
</comment>
<sequence>MFKKPLSNLKTSAPLRSSDRRKLKQRIVAAYGLTGEEGDALVPDGILSLKFSTHINEPGVAYIGPNGDPLWFTIGKASEDLIPTVYTLWKKEDLLPFLSTPAAVIPILIGGADLMIPGVMHCPPSLREHQLVAIRQYVTIGDRPALSPPVVIGRMALPSDQLRSPAKEKGKAVLVVHAWKDFLFDMGSKTDLPPETILTTSSAQEHEDDPVERDEEGETATSPPPSEKPPSPTPEPVEAPTSVSYTAGEVTELLNKALLQVISTTLKSLPSSSFPIPATLLYTNHILPSRPAFPTLVISPASWPEHLSSGTDAPHIDTDITIKTSSHKSLTTFLKAAEKNNLLTLKSPQKQQPDVLVTLVNASHPDVIQHTPFVTVKDLELKAAKKTAREEKEKESQSSRELEIKELWKPHQSTVELFEGMGGNKSDLLSAVQIRSLLNSYIAANNLVNVNDQAYINLDELLYSCLSAKSKGKGKAKDVDSEELSKFMKRDELTKTIIAKMQSWHAIRAEGKDPVTKKGSLAPIQVVMKVRQGRKASTLISGFEPFLVIDAEEMAEDLRKACAGSTSVSPIPGKTAGYGLEVLVQGKQSGAVVEYLTTKGIPKKWIEVADLSGKR</sequence>
<organism evidence="6 7">
    <name type="scientific">Hebeloma cylindrosporum</name>
    <dbReference type="NCBI Taxonomy" id="76867"/>
    <lineage>
        <taxon>Eukaryota</taxon>
        <taxon>Fungi</taxon>
        <taxon>Dikarya</taxon>
        <taxon>Basidiomycota</taxon>
        <taxon>Agaricomycotina</taxon>
        <taxon>Agaricomycetes</taxon>
        <taxon>Agaricomycetidae</taxon>
        <taxon>Agaricales</taxon>
        <taxon>Agaricineae</taxon>
        <taxon>Hymenogastraceae</taxon>
        <taxon>Hebeloma</taxon>
    </lineage>
</organism>
<dbReference type="OrthoDB" id="199771at2759"/>
<dbReference type="SUPFAM" id="SSF88697">
    <property type="entry name" value="PUA domain-like"/>
    <property type="match status" value="1"/>
</dbReference>
<dbReference type="InterPro" id="IPR048247">
    <property type="entry name" value="eIF2D_N"/>
</dbReference>
<dbReference type="Proteomes" id="UP000053424">
    <property type="component" value="Unassembled WGS sequence"/>
</dbReference>
<evidence type="ECO:0000256" key="2">
    <source>
        <dbReference type="ARBA" id="ARBA00022490"/>
    </source>
</evidence>
<dbReference type="Gene3D" id="3.10.400.20">
    <property type="match status" value="1"/>
</dbReference>
<feature type="domain" description="DM2" evidence="5">
    <location>
        <begin position="406"/>
        <end position="494"/>
    </location>
</feature>
<feature type="region of interest" description="Disordered" evidence="3">
    <location>
        <begin position="193"/>
        <end position="241"/>
    </location>
</feature>
<dbReference type="InterPro" id="IPR041366">
    <property type="entry name" value="Pre-PUA"/>
</dbReference>
<dbReference type="InterPro" id="IPR036877">
    <property type="entry name" value="SUI1_dom_sf"/>
</dbReference>
<name>A0A0C2YLL9_HEBCY</name>
<keyword evidence="2" id="KW-0963">Cytoplasm</keyword>
<dbReference type="InterPro" id="IPR001950">
    <property type="entry name" value="SUI1"/>
</dbReference>
<evidence type="ECO:0000313" key="6">
    <source>
        <dbReference type="EMBL" id="KIM41927.1"/>
    </source>
</evidence>
<feature type="compositionally biased region" description="Pro residues" evidence="3">
    <location>
        <begin position="222"/>
        <end position="237"/>
    </location>
</feature>
<dbReference type="PROSITE" id="PS51925">
    <property type="entry name" value="SWIB_MDM2"/>
    <property type="match status" value="1"/>
</dbReference>
<evidence type="ECO:0000256" key="3">
    <source>
        <dbReference type="SAM" id="MobiDB-lite"/>
    </source>
</evidence>
<evidence type="ECO:0000313" key="7">
    <source>
        <dbReference type="Proteomes" id="UP000053424"/>
    </source>
</evidence>
<keyword evidence="7" id="KW-1185">Reference proteome</keyword>
<dbReference type="Pfam" id="PF01253">
    <property type="entry name" value="SUI1"/>
    <property type="match status" value="1"/>
</dbReference>
<dbReference type="HOGENOM" id="CLU_012487_1_1_1"/>
<reference evidence="7" key="2">
    <citation type="submission" date="2015-01" db="EMBL/GenBank/DDBJ databases">
        <title>Evolutionary Origins and Diversification of the Mycorrhizal Mutualists.</title>
        <authorList>
            <consortium name="DOE Joint Genome Institute"/>
            <consortium name="Mycorrhizal Genomics Consortium"/>
            <person name="Kohler A."/>
            <person name="Kuo A."/>
            <person name="Nagy L.G."/>
            <person name="Floudas D."/>
            <person name="Copeland A."/>
            <person name="Barry K.W."/>
            <person name="Cichocki N."/>
            <person name="Veneault-Fourrey C."/>
            <person name="LaButti K."/>
            <person name="Lindquist E.A."/>
            <person name="Lipzen A."/>
            <person name="Lundell T."/>
            <person name="Morin E."/>
            <person name="Murat C."/>
            <person name="Riley R."/>
            <person name="Ohm R."/>
            <person name="Sun H."/>
            <person name="Tunlid A."/>
            <person name="Henrissat B."/>
            <person name="Grigoriev I.V."/>
            <person name="Hibbett D.S."/>
            <person name="Martin F."/>
        </authorList>
    </citation>
    <scope>NUCLEOTIDE SEQUENCE [LARGE SCALE GENOMIC DNA]</scope>
    <source>
        <strain evidence="7">h7</strain>
    </source>
</reference>
<dbReference type="Pfam" id="PF26291">
    <property type="entry name" value="SWIB_eIF2D"/>
    <property type="match status" value="1"/>
</dbReference>
<dbReference type="AlphaFoldDB" id="A0A0C2YLL9"/>
<dbReference type="EMBL" id="KN831779">
    <property type="protein sequence ID" value="KIM41927.1"/>
    <property type="molecule type" value="Genomic_DNA"/>
</dbReference>
<dbReference type="PANTHER" id="PTHR12217:SF4">
    <property type="entry name" value="EUKARYOTIC TRANSLATION INITIATION FACTOR 2D"/>
    <property type="match status" value="1"/>
</dbReference>
<feature type="compositionally biased region" description="Acidic residues" evidence="3">
    <location>
        <begin position="206"/>
        <end position="218"/>
    </location>
</feature>
<evidence type="ECO:0000259" key="4">
    <source>
        <dbReference type="PROSITE" id="PS50296"/>
    </source>
</evidence>
<dbReference type="InterPro" id="IPR003121">
    <property type="entry name" value="SWIB_MDM2_domain"/>
</dbReference>
<evidence type="ECO:0000256" key="1">
    <source>
        <dbReference type="ARBA" id="ARBA00010359"/>
    </source>
</evidence>
<proteinExistence type="inferred from homology"/>
<dbReference type="Gene3D" id="3.30.780.10">
    <property type="entry name" value="SUI1-like domain"/>
    <property type="match status" value="1"/>
</dbReference>
<dbReference type="SUPFAM" id="SSF47592">
    <property type="entry name" value="SWIB/MDM2 domain"/>
    <property type="match status" value="1"/>
</dbReference>
<reference evidence="6 7" key="1">
    <citation type="submission" date="2014-04" db="EMBL/GenBank/DDBJ databases">
        <authorList>
            <consortium name="DOE Joint Genome Institute"/>
            <person name="Kuo A."/>
            <person name="Gay G."/>
            <person name="Dore J."/>
            <person name="Kohler A."/>
            <person name="Nagy L.G."/>
            <person name="Floudas D."/>
            <person name="Copeland A."/>
            <person name="Barry K.W."/>
            <person name="Cichocki N."/>
            <person name="Veneault-Fourrey C."/>
            <person name="LaButti K."/>
            <person name="Lindquist E.A."/>
            <person name="Lipzen A."/>
            <person name="Lundell T."/>
            <person name="Morin E."/>
            <person name="Murat C."/>
            <person name="Sun H."/>
            <person name="Tunlid A."/>
            <person name="Henrissat B."/>
            <person name="Grigoriev I.V."/>
            <person name="Hibbett D.S."/>
            <person name="Martin F."/>
            <person name="Nordberg H.P."/>
            <person name="Cantor M.N."/>
            <person name="Hua S.X."/>
        </authorList>
    </citation>
    <scope>NUCLEOTIDE SEQUENCE [LARGE SCALE GENOMIC DNA]</scope>
    <source>
        <strain evidence="7">h7</strain>
    </source>
</reference>
<protein>
    <submittedName>
        <fullName evidence="6">Uncharacterized protein</fullName>
    </submittedName>
</protein>
<dbReference type="InterPro" id="IPR058886">
    <property type="entry name" value="SWIB_eIF2D"/>
</dbReference>
<dbReference type="CDD" id="cd21156">
    <property type="entry name" value="PUA_eIF2d-like"/>
    <property type="match status" value="1"/>
</dbReference>
<dbReference type="FunFam" id="3.30.780.10:FF:000008">
    <property type="entry name" value="eukaryotic translation initiation factor 2D"/>
    <property type="match status" value="1"/>
</dbReference>
<dbReference type="PANTHER" id="PTHR12217">
    <property type="entry name" value="EUKARYOTIC TRANSLATION INITIATION FACTOR 2D"/>
    <property type="match status" value="1"/>
</dbReference>
<dbReference type="Pfam" id="PF26292">
    <property type="entry name" value="PUA_elF2D"/>
    <property type="match status" value="1"/>
</dbReference>
<dbReference type="InterPro" id="IPR015947">
    <property type="entry name" value="PUA-like_sf"/>
</dbReference>
<dbReference type="CDD" id="cd11608">
    <property type="entry name" value="eIF2D_C"/>
    <property type="match status" value="1"/>
</dbReference>
<dbReference type="InterPro" id="IPR036885">
    <property type="entry name" value="SWIB_MDM2_dom_sf"/>
</dbReference>
<dbReference type="CDD" id="cd11610">
    <property type="entry name" value="eIF2D_N"/>
    <property type="match status" value="1"/>
</dbReference>
<dbReference type="GO" id="GO:0001731">
    <property type="term" value="P:formation of translation preinitiation complex"/>
    <property type="evidence" value="ECO:0007669"/>
    <property type="project" value="InterPro"/>
</dbReference>
<dbReference type="PROSITE" id="PS50296">
    <property type="entry name" value="SUI1"/>
    <property type="match status" value="1"/>
</dbReference>
<dbReference type="STRING" id="686832.A0A0C2YLL9"/>
<evidence type="ECO:0000259" key="5">
    <source>
        <dbReference type="PROSITE" id="PS51925"/>
    </source>
</evidence>
<dbReference type="GO" id="GO:0003743">
    <property type="term" value="F:translation initiation factor activity"/>
    <property type="evidence" value="ECO:0007669"/>
    <property type="project" value="InterPro"/>
</dbReference>
<dbReference type="InterPro" id="IPR048248">
    <property type="entry name" value="PUA_eIF2d-like"/>
</dbReference>